<name>K1RAH1_MAGGI</name>
<dbReference type="HOGENOM" id="CLU_1195849_0_0_1"/>
<proteinExistence type="predicted"/>
<protein>
    <submittedName>
        <fullName evidence="1">Uncharacterized protein</fullName>
    </submittedName>
</protein>
<reference evidence="1" key="1">
    <citation type="journal article" date="2012" name="Nature">
        <title>The oyster genome reveals stress adaptation and complexity of shell formation.</title>
        <authorList>
            <person name="Zhang G."/>
            <person name="Fang X."/>
            <person name="Guo X."/>
            <person name="Li L."/>
            <person name="Luo R."/>
            <person name="Xu F."/>
            <person name="Yang P."/>
            <person name="Zhang L."/>
            <person name="Wang X."/>
            <person name="Qi H."/>
            <person name="Xiong Z."/>
            <person name="Que H."/>
            <person name="Xie Y."/>
            <person name="Holland P.W."/>
            <person name="Paps J."/>
            <person name="Zhu Y."/>
            <person name="Wu F."/>
            <person name="Chen Y."/>
            <person name="Wang J."/>
            <person name="Peng C."/>
            <person name="Meng J."/>
            <person name="Yang L."/>
            <person name="Liu J."/>
            <person name="Wen B."/>
            <person name="Zhang N."/>
            <person name="Huang Z."/>
            <person name="Zhu Q."/>
            <person name="Feng Y."/>
            <person name="Mount A."/>
            <person name="Hedgecock D."/>
            <person name="Xu Z."/>
            <person name="Liu Y."/>
            <person name="Domazet-Loso T."/>
            <person name="Du Y."/>
            <person name="Sun X."/>
            <person name="Zhang S."/>
            <person name="Liu B."/>
            <person name="Cheng P."/>
            <person name="Jiang X."/>
            <person name="Li J."/>
            <person name="Fan D."/>
            <person name="Wang W."/>
            <person name="Fu W."/>
            <person name="Wang T."/>
            <person name="Wang B."/>
            <person name="Zhang J."/>
            <person name="Peng Z."/>
            <person name="Li Y."/>
            <person name="Li N."/>
            <person name="Wang J."/>
            <person name="Chen M."/>
            <person name="He Y."/>
            <person name="Tan F."/>
            <person name="Song X."/>
            <person name="Zheng Q."/>
            <person name="Huang R."/>
            <person name="Yang H."/>
            <person name="Du X."/>
            <person name="Chen L."/>
            <person name="Yang M."/>
            <person name="Gaffney P.M."/>
            <person name="Wang S."/>
            <person name="Luo L."/>
            <person name="She Z."/>
            <person name="Ming Y."/>
            <person name="Huang W."/>
            <person name="Zhang S."/>
            <person name="Huang B."/>
            <person name="Zhang Y."/>
            <person name="Qu T."/>
            <person name="Ni P."/>
            <person name="Miao G."/>
            <person name="Wang J."/>
            <person name="Wang Q."/>
            <person name="Steinberg C.E."/>
            <person name="Wang H."/>
            <person name="Li N."/>
            <person name="Qian L."/>
            <person name="Zhang G."/>
            <person name="Li Y."/>
            <person name="Yang H."/>
            <person name="Liu X."/>
            <person name="Wang J."/>
            <person name="Yin Y."/>
            <person name="Wang J."/>
        </authorList>
    </citation>
    <scope>NUCLEOTIDE SEQUENCE [LARGE SCALE GENOMIC DNA]</scope>
    <source>
        <strain evidence="1">05x7-T-G4-1.051#20</strain>
    </source>
</reference>
<dbReference type="AlphaFoldDB" id="K1RAH1"/>
<organism evidence="1">
    <name type="scientific">Magallana gigas</name>
    <name type="common">Pacific oyster</name>
    <name type="synonym">Crassostrea gigas</name>
    <dbReference type="NCBI Taxonomy" id="29159"/>
    <lineage>
        <taxon>Eukaryota</taxon>
        <taxon>Metazoa</taxon>
        <taxon>Spiralia</taxon>
        <taxon>Lophotrochozoa</taxon>
        <taxon>Mollusca</taxon>
        <taxon>Bivalvia</taxon>
        <taxon>Autobranchia</taxon>
        <taxon>Pteriomorphia</taxon>
        <taxon>Ostreida</taxon>
        <taxon>Ostreoidea</taxon>
        <taxon>Ostreidae</taxon>
        <taxon>Magallana</taxon>
    </lineage>
</organism>
<dbReference type="EMBL" id="JH818313">
    <property type="protein sequence ID" value="EKC31031.1"/>
    <property type="molecule type" value="Genomic_DNA"/>
</dbReference>
<dbReference type="InParanoid" id="K1RAH1"/>
<accession>K1RAH1</accession>
<sequence length="232" mass="25479">MNKSAILMILPCVIAVAIVVVEGQLMTSGVGYSGLGGYGSYGSYGAAGVSRQQYQQRYLQEFLKARQQRNQLNALAKQSTFANFVNYIPLVLLLTTLTNNTALPMIGARKNSSLRVQSRQSQPSKMNKIVLFLAIPCVIAIALSAMEVEGFVYGMQTPMFGAQQQAYRSQQLLAIAQRNRLNNLARVSEFSKFVNYNIKTATSIVNAMPAVWGTQPICHRVTVRLGVTSCRT</sequence>
<evidence type="ECO:0000313" key="1">
    <source>
        <dbReference type="EMBL" id="EKC31031.1"/>
    </source>
</evidence>
<gene>
    <name evidence="1" type="ORF">CGI_10025032</name>
</gene>